<dbReference type="Proteomes" id="UP000735302">
    <property type="component" value="Unassembled WGS sequence"/>
</dbReference>
<evidence type="ECO:0000256" key="2">
    <source>
        <dbReference type="ARBA" id="ARBA00022692"/>
    </source>
</evidence>
<dbReference type="Pfam" id="PF00083">
    <property type="entry name" value="Sugar_tr"/>
    <property type="match status" value="1"/>
</dbReference>
<accession>A0AAV3ZJ95</accession>
<keyword evidence="6" id="KW-1185">Reference proteome</keyword>
<comment type="subcellular location">
    <subcellularLocation>
        <location evidence="1">Membrane</location>
    </subcellularLocation>
</comment>
<proteinExistence type="predicted"/>
<keyword evidence="4" id="KW-0472">Membrane</keyword>
<evidence type="ECO:0000313" key="6">
    <source>
        <dbReference type="Proteomes" id="UP000735302"/>
    </source>
</evidence>
<dbReference type="GO" id="GO:0016020">
    <property type="term" value="C:membrane"/>
    <property type="evidence" value="ECO:0007669"/>
    <property type="project" value="UniProtKB-SubCell"/>
</dbReference>
<dbReference type="GO" id="GO:0022857">
    <property type="term" value="F:transmembrane transporter activity"/>
    <property type="evidence" value="ECO:0007669"/>
    <property type="project" value="InterPro"/>
</dbReference>
<evidence type="ECO:0000313" key="5">
    <source>
        <dbReference type="EMBL" id="GFN95719.1"/>
    </source>
</evidence>
<gene>
    <name evidence="5" type="ORF">PoB_002222500</name>
</gene>
<name>A0AAV3ZJ95_9GAST</name>
<evidence type="ECO:0000256" key="3">
    <source>
        <dbReference type="ARBA" id="ARBA00022989"/>
    </source>
</evidence>
<keyword evidence="2" id="KW-0812">Transmembrane</keyword>
<feature type="non-terminal residue" evidence="5">
    <location>
        <position position="1"/>
    </location>
</feature>
<dbReference type="EMBL" id="BLXT01002525">
    <property type="protein sequence ID" value="GFN95719.1"/>
    <property type="molecule type" value="Genomic_DNA"/>
</dbReference>
<reference evidence="5 6" key="1">
    <citation type="journal article" date="2021" name="Elife">
        <title>Chloroplast acquisition without the gene transfer in kleptoplastic sea slugs, Plakobranchus ocellatus.</title>
        <authorList>
            <person name="Maeda T."/>
            <person name="Takahashi S."/>
            <person name="Yoshida T."/>
            <person name="Shimamura S."/>
            <person name="Takaki Y."/>
            <person name="Nagai Y."/>
            <person name="Toyoda A."/>
            <person name="Suzuki Y."/>
            <person name="Arimoto A."/>
            <person name="Ishii H."/>
            <person name="Satoh N."/>
            <person name="Nishiyama T."/>
            <person name="Hasebe M."/>
            <person name="Maruyama T."/>
            <person name="Minagawa J."/>
            <person name="Obokata J."/>
            <person name="Shigenobu S."/>
        </authorList>
    </citation>
    <scope>NUCLEOTIDE SEQUENCE [LARGE SCALE GENOMIC DNA]</scope>
</reference>
<comment type="caution">
    <text evidence="5">The sequence shown here is derived from an EMBL/GenBank/DDBJ whole genome shotgun (WGS) entry which is preliminary data.</text>
</comment>
<dbReference type="InterPro" id="IPR005828">
    <property type="entry name" value="MFS_sugar_transport-like"/>
</dbReference>
<dbReference type="Gene3D" id="1.10.286.90">
    <property type="entry name" value="MFS transporter, transmembrane helix TM10b"/>
    <property type="match status" value="1"/>
</dbReference>
<evidence type="ECO:0000256" key="4">
    <source>
        <dbReference type="ARBA" id="ARBA00023136"/>
    </source>
</evidence>
<evidence type="ECO:0000256" key="1">
    <source>
        <dbReference type="ARBA" id="ARBA00004370"/>
    </source>
</evidence>
<organism evidence="5 6">
    <name type="scientific">Plakobranchus ocellatus</name>
    <dbReference type="NCBI Taxonomy" id="259542"/>
    <lineage>
        <taxon>Eukaryota</taxon>
        <taxon>Metazoa</taxon>
        <taxon>Spiralia</taxon>
        <taxon>Lophotrochozoa</taxon>
        <taxon>Mollusca</taxon>
        <taxon>Gastropoda</taxon>
        <taxon>Heterobranchia</taxon>
        <taxon>Euthyneura</taxon>
        <taxon>Panpulmonata</taxon>
        <taxon>Sacoglossa</taxon>
        <taxon>Placobranchoidea</taxon>
        <taxon>Plakobranchidae</taxon>
        <taxon>Plakobranchus</taxon>
    </lineage>
</organism>
<sequence length="72" mass="8271">ITPESPRWLLDNGRYQEAEQVIQKIALSNKKTVPAGAISGGITETDEEEVKVLDLFKHRRLVFRTLIIFYNL</sequence>
<dbReference type="AlphaFoldDB" id="A0AAV3ZJ95"/>
<keyword evidence="3" id="KW-1133">Transmembrane helix</keyword>
<protein>
    <submittedName>
        <fullName evidence="5">Solute carrier family 22 member 13</fullName>
    </submittedName>
</protein>